<dbReference type="Proteomes" id="UP000254849">
    <property type="component" value="Unassembled WGS sequence"/>
</dbReference>
<gene>
    <name evidence="2" type="ORF">AFK65_01115</name>
    <name evidence="3" type="ORF">NCTC9529_00225</name>
</gene>
<protein>
    <submittedName>
        <fullName evidence="3">Metal-dependent hydrolase</fullName>
    </submittedName>
</protein>
<evidence type="ECO:0000313" key="2">
    <source>
        <dbReference type="EMBL" id="ALB53343.1"/>
    </source>
</evidence>
<dbReference type="InterPro" id="IPR024884">
    <property type="entry name" value="NAPE-PLD"/>
</dbReference>
<reference evidence="2 4" key="3">
    <citation type="journal article" date="2016" name="Genome Announc.">
        <title>Fully Closed Genome Sequences of Five Type Strains of the Genus Cronobacter and One Cronobacter sakazakii Strain.</title>
        <authorList>
            <person name="Moine D."/>
            <person name="Kassam M."/>
            <person name="Baert L."/>
            <person name="Tang Y."/>
            <person name="Barretto C."/>
            <person name="Ngom Bru C."/>
            <person name="Klijn A."/>
            <person name="Descombes P."/>
        </authorList>
    </citation>
    <scope>NUCLEOTIDE SEQUENCE [LARGE SCALE GENOMIC DNA]</scope>
    <source>
        <strain evidence="2 4">NCTC 9529</strain>
    </source>
</reference>
<dbReference type="GO" id="GO:0070290">
    <property type="term" value="F:N-acylphosphatidylethanolamine-specific phospholipase D activity"/>
    <property type="evidence" value="ECO:0007669"/>
    <property type="project" value="InterPro"/>
</dbReference>
<keyword evidence="5" id="KW-1185">Reference proteome</keyword>
<dbReference type="SUPFAM" id="SSF56281">
    <property type="entry name" value="Metallo-hydrolase/oxidoreductase"/>
    <property type="match status" value="1"/>
</dbReference>
<dbReference type="InterPro" id="IPR001279">
    <property type="entry name" value="Metallo-B-lactamas"/>
</dbReference>
<dbReference type="Pfam" id="PF12706">
    <property type="entry name" value="Lactamase_B_2"/>
    <property type="match status" value="1"/>
</dbReference>
<reference evidence="4" key="2">
    <citation type="submission" date="2015-09" db="EMBL/GenBank/DDBJ databases">
        <title>Cronobacter genome sequencing and assembly.</title>
        <authorList>
            <person name="Descombes P."/>
            <person name="Baert L."/>
            <person name="Ngom-Bru C."/>
            <person name="Barretto C."/>
        </authorList>
    </citation>
    <scope>NUCLEOTIDE SEQUENCE [LARGE SCALE GENOMIC DNA]</scope>
    <source>
        <strain evidence="4">NCTC 9529</strain>
    </source>
</reference>
<evidence type="ECO:0000313" key="5">
    <source>
        <dbReference type="Proteomes" id="UP000254849"/>
    </source>
</evidence>
<dbReference type="KEGG" id="cui:AFK65_01115"/>
<dbReference type="Proteomes" id="UP000061974">
    <property type="component" value="Chromosome"/>
</dbReference>
<organism evidence="2 4">
    <name type="scientific">Cronobacter universalis NCTC 9529</name>
    <dbReference type="NCBI Taxonomy" id="1074000"/>
    <lineage>
        <taxon>Bacteria</taxon>
        <taxon>Pseudomonadati</taxon>
        <taxon>Pseudomonadota</taxon>
        <taxon>Gammaproteobacteria</taxon>
        <taxon>Enterobacterales</taxon>
        <taxon>Enterobacteriaceae</taxon>
        <taxon>Cronobacter</taxon>
    </lineage>
</organism>
<evidence type="ECO:0000313" key="4">
    <source>
        <dbReference type="Proteomes" id="UP000061974"/>
    </source>
</evidence>
<reference evidence="3 5" key="4">
    <citation type="submission" date="2018-06" db="EMBL/GenBank/DDBJ databases">
        <authorList>
            <consortium name="Pathogen Informatics"/>
            <person name="Doyle S."/>
        </authorList>
    </citation>
    <scope>NUCLEOTIDE SEQUENCE [LARGE SCALE GENOMIC DNA]</scope>
    <source>
        <strain evidence="5">NCTC 9529</strain>
        <strain evidence="3">NCTC9529</strain>
    </source>
</reference>
<dbReference type="AlphaFoldDB" id="A0AAC8VM57"/>
<dbReference type="SMART" id="SM00849">
    <property type="entry name" value="Lactamase_B"/>
    <property type="match status" value="1"/>
</dbReference>
<feature type="domain" description="Metallo-beta-lactamase" evidence="1">
    <location>
        <begin position="73"/>
        <end position="271"/>
    </location>
</feature>
<evidence type="ECO:0000259" key="1">
    <source>
        <dbReference type="SMART" id="SM00849"/>
    </source>
</evidence>
<name>A0AAC8VM57_9ENTR</name>
<proteinExistence type="predicted"/>
<dbReference type="Gene3D" id="3.60.15.10">
    <property type="entry name" value="Ribonuclease Z/Hydroxyacylglutathione hydrolase-like"/>
    <property type="match status" value="1"/>
</dbReference>
<dbReference type="GO" id="GO:0008270">
    <property type="term" value="F:zinc ion binding"/>
    <property type="evidence" value="ECO:0007669"/>
    <property type="project" value="InterPro"/>
</dbReference>
<dbReference type="RefSeq" id="WP_032805126.1">
    <property type="nucleotide sequence ID" value="NZ_AJKW01000017.1"/>
</dbReference>
<reference evidence="4" key="1">
    <citation type="submission" date="2015-07" db="EMBL/GenBank/DDBJ databases">
        <authorList>
            <person name="Moine D."/>
            <person name="Kassam M."/>
        </authorList>
    </citation>
    <scope>NUCLEOTIDE SEQUENCE [LARGE SCALE GENOMIC DNA]</scope>
    <source>
        <strain evidence="4">NCTC 9529</strain>
    </source>
</reference>
<dbReference type="EMBL" id="UFYH01000001">
    <property type="protein sequence ID" value="STC97564.1"/>
    <property type="molecule type" value="Genomic_DNA"/>
</dbReference>
<dbReference type="PIRSF" id="PIRSF038896">
    <property type="entry name" value="NAPE-PLD"/>
    <property type="match status" value="1"/>
</dbReference>
<keyword evidence="3" id="KW-0378">Hydrolase</keyword>
<accession>A0AAC8VM57</accession>
<dbReference type="InterPro" id="IPR036866">
    <property type="entry name" value="RibonucZ/Hydroxyglut_hydro"/>
</dbReference>
<dbReference type="GeneID" id="92212674"/>
<sequence length="319" mass="34492">MATRNGSRRFRNLDGSAAPGTVLPAFRMLVLDSLAGRGRGVPRKAPVPCVETDLVAIASPPGPGEGARLTWIGHASWLVQLEGKSFLIDPIFGDLALGPGGRNVPAGVLPENLPPIDAVLITHNHYDHLDLPSVQQVGAPVIAGLGMQAFLAKKGIPASELNWWESAELGSAKVSFVPAQHYSRRGLTDANETLWGGFVVEGPSASIYHSGDTGYFDGFREIGRRFPAIDAALLPIGAYDPAWFMRAQHMNPEEAVQAYLDLGARSFFAMHWGTFKLTYEPLDEPPVRLAAEWKRLGLTASEKRVLAVGETAEVRRPNE</sequence>
<dbReference type="EMBL" id="CP012257">
    <property type="protein sequence ID" value="ALB53343.1"/>
    <property type="molecule type" value="Genomic_DNA"/>
</dbReference>
<evidence type="ECO:0000313" key="3">
    <source>
        <dbReference type="EMBL" id="STC97564.1"/>
    </source>
</evidence>
<dbReference type="GO" id="GO:0005737">
    <property type="term" value="C:cytoplasm"/>
    <property type="evidence" value="ECO:0007669"/>
    <property type="project" value="TreeGrafter"/>
</dbReference>
<dbReference type="PANTHER" id="PTHR15032:SF36">
    <property type="entry name" value="METALLO-BETA-LACTAMASE DOMAIN-CONTAINING PROTEIN"/>
    <property type="match status" value="1"/>
</dbReference>
<dbReference type="PANTHER" id="PTHR15032">
    <property type="entry name" value="N-ACYL-PHOSPHATIDYLETHANOLAMINE-HYDROLYZING PHOSPHOLIPASE D"/>
    <property type="match status" value="1"/>
</dbReference>